<comment type="caution">
    <text evidence="2">The sequence shown here is derived from an EMBL/GenBank/DDBJ whole genome shotgun (WGS) entry which is preliminary data.</text>
</comment>
<reference evidence="2 3" key="1">
    <citation type="journal article" date="2023" name="Nucleic Acids Res.">
        <title>The hologenome of Daphnia magna reveals possible DNA methylation and microbiome-mediated evolution of the host genome.</title>
        <authorList>
            <person name="Chaturvedi A."/>
            <person name="Li X."/>
            <person name="Dhandapani V."/>
            <person name="Marshall H."/>
            <person name="Kissane S."/>
            <person name="Cuenca-Cambronero M."/>
            <person name="Asole G."/>
            <person name="Calvet F."/>
            <person name="Ruiz-Romero M."/>
            <person name="Marangio P."/>
            <person name="Guigo R."/>
            <person name="Rago D."/>
            <person name="Mirbahai L."/>
            <person name="Eastwood N."/>
            <person name="Colbourne J.K."/>
            <person name="Zhou J."/>
            <person name="Mallon E."/>
            <person name="Orsini L."/>
        </authorList>
    </citation>
    <scope>NUCLEOTIDE SEQUENCE [LARGE SCALE GENOMIC DNA]</scope>
    <source>
        <strain evidence="2">LRV0_1</strain>
    </source>
</reference>
<dbReference type="Proteomes" id="UP001234178">
    <property type="component" value="Unassembled WGS sequence"/>
</dbReference>
<feature type="region of interest" description="Disordered" evidence="1">
    <location>
        <begin position="1"/>
        <end position="53"/>
    </location>
</feature>
<dbReference type="EMBL" id="JAOYFB010000037">
    <property type="protein sequence ID" value="KAK4022038.1"/>
    <property type="molecule type" value="Genomic_DNA"/>
</dbReference>
<evidence type="ECO:0000313" key="3">
    <source>
        <dbReference type="Proteomes" id="UP001234178"/>
    </source>
</evidence>
<name>A0ABR0AA71_9CRUS</name>
<protein>
    <submittedName>
        <fullName evidence="2">Uncharacterized protein</fullName>
    </submittedName>
</protein>
<proteinExistence type="predicted"/>
<keyword evidence="3" id="KW-1185">Reference proteome</keyword>
<sequence length="259" mass="28383">MNNNNGHEELGGDRGPGVQDGSSTSIKQRFIQHSTSQQKVIRPTTSALSMAPQTLSPIRSLEGRRYRDILRQESLSVSKENLNGVFISSKESDDGSDDSAPTRSKSQPLGRRNKDYRHPTHRWSQFKISFDNDSVRLESEMHPLQSTGGGGGGERAGGSLPTGPSGALMTTSSSISAAGGTMAPSAPSTVPPTIKIIGKEERERVPNQSRAVKYLEIERVQRLQIVGNDFLVDETFVNRDCFENHECAIPIPYLSLYRL</sequence>
<feature type="compositionally biased region" description="Basic and acidic residues" evidence="1">
    <location>
        <begin position="1"/>
        <end position="12"/>
    </location>
</feature>
<feature type="region of interest" description="Disordered" evidence="1">
    <location>
        <begin position="87"/>
        <end position="120"/>
    </location>
</feature>
<accession>A0ABR0AA71</accession>
<organism evidence="2 3">
    <name type="scientific">Daphnia magna</name>
    <dbReference type="NCBI Taxonomy" id="35525"/>
    <lineage>
        <taxon>Eukaryota</taxon>
        <taxon>Metazoa</taxon>
        <taxon>Ecdysozoa</taxon>
        <taxon>Arthropoda</taxon>
        <taxon>Crustacea</taxon>
        <taxon>Branchiopoda</taxon>
        <taxon>Diplostraca</taxon>
        <taxon>Cladocera</taxon>
        <taxon>Anomopoda</taxon>
        <taxon>Daphniidae</taxon>
        <taxon>Daphnia</taxon>
    </lineage>
</organism>
<evidence type="ECO:0000313" key="2">
    <source>
        <dbReference type="EMBL" id="KAK4022038.1"/>
    </source>
</evidence>
<evidence type="ECO:0000256" key="1">
    <source>
        <dbReference type="SAM" id="MobiDB-lite"/>
    </source>
</evidence>
<gene>
    <name evidence="2" type="ORF">OUZ56_007525</name>
</gene>
<feature type="compositionally biased region" description="Polar residues" evidence="1">
    <location>
        <begin position="20"/>
        <end position="53"/>
    </location>
</feature>